<dbReference type="AlphaFoldDB" id="E8UYE6"/>
<proteinExistence type="predicted"/>
<dbReference type="HOGENOM" id="CLU_997235_0_0_0"/>
<keyword evidence="2" id="KW-1185">Reference proteome</keyword>
<dbReference type="KEGG" id="tsa:AciPR4_1208"/>
<dbReference type="Proteomes" id="UP000006844">
    <property type="component" value="Chromosome"/>
</dbReference>
<evidence type="ECO:0000313" key="1">
    <source>
        <dbReference type="EMBL" id="ADV82034.1"/>
    </source>
</evidence>
<name>E8UYE6_TERSS</name>
<sequence>MATRGKLQPLTADYSYFGTEEFLYPGSVRIAGRVRALAVGLPVLEDRSLRGSGAYDGNAELILPWEHRSRGKLFSTKHKRFVRSSEQKRSVQELLQARLNSKLSERTRRRYRRDTDSEPHADALIQMSIEHFASYSDALRTGGYAFRDAGHFSLEAMLRARRFSDLAEMRTKTAAPVPSEVWDARYGNRRVCGIIRSEISAAEPSRRASGAHGRGDVVDWLSTESPTWIVGALWRSFLVSRMYGAIGASEAGRDLSTPCAVDWSMCSDIWIAKEAAWHS</sequence>
<accession>E8UYE6</accession>
<protein>
    <submittedName>
        <fullName evidence="1">Uncharacterized protein</fullName>
    </submittedName>
</protein>
<dbReference type="EMBL" id="CP002467">
    <property type="protein sequence ID" value="ADV82034.1"/>
    <property type="molecule type" value="Genomic_DNA"/>
</dbReference>
<evidence type="ECO:0000313" key="2">
    <source>
        <dbReference type="Proteomes" id="UP000006844"/>
    </source>
</evidence>
<reference evidence="1 2" key="1">
    <citation type="journal article" date="2012" name="Stand. Genomic Sci.">
        <title>Complete genome sequence of Terriglobus saanensis type strain SP1PR4(T), an Acidobacteria from tundra soil.</title>
        <authorList>
            <person name="Rawat S.R."/>
            <person name="Mannisto M.K."/>
            <person name="Starovoytov V."/>
            <person name="Goodwin L."/>
            <person name="Nolan M."/>
            <person name="Hauser L."/>
            <person name="Land M."/>
            <person name="Davenport K.W."/>
            <person name="Woyke T."/>
            <person name="Haggblom M.M."/>
        </authorList>
    </citation>
    <scope>NUCLEOTIDE SEQUENCE</scope>
    <source>
        <strain evidence="2">ATCC BAA-1853 / DSM 23119 / SP1PR4</strain>
    </source>
</reference>
<gene>
    <name evidence="1" type="ordered locus">AciPR4_1208</name>
</gene>
<organism evidence="1 2">
    <name type="scientific">Terriglobus saanensis (strain ATCC BAA-1853 / DSM 23119 / SP1PR4)</name>
    <dbReference type="NCBI Taxonomy" id="401053"/>
    <lineage>
        <taxon>Bacteria</taxon>
        <taxon>Pseudomonadati</taxon>
        <taxon>Acidobacteriota</taxon>
        <taxon>Terriglobia</taxon>
        <taxon>Terriglobales</taxon>
        <taxon>Acidobacteriaceae</taxon>
        <taxon>Terriglobus</taxon>
    </lineage>
</organism>